<dbReference type="GO" id="GO:0051028">
    <property type="term" value="P:mRNA transport"/>
    <property type="evidence" value="ECO:0007669"/>
    <property type="project" value="UniProtKB-UniRule"/>
</dbReference>
<keyword evidence="7 9" id="KW-0906">Nuclear pore complex</keyword>
<feature type="region of interest" description="Disordered" evidence="10">
    <location>
        <begin position="100"/>
        <end position="123"/>
    </location>
</feature>
<dbReference type="GO" id="GO:0003676">
    <property type="term" value="F:nucleic acid binding"/>
    <property type="evidence" value="ECO:0007669"/>
    <property type="project" value="InterPro"/>
</dbReference>
<keyword evidence="8 9" id="KW-0539">Nucleus</keyword>
<comment type="subcellular location">
    <subcellularLocation>
        <location evidence="1">Nucleus</location>
        <location evidence="1">Nuclear pore complex</location>
    </subcellularLocation>
</comment>
<organism evidence="12">
    <name type="scientific">Pinguiococcus pyrenoidosus</name>
    <dbReference type="NCBI Taxonomy" id="172671"/>
    <lineage>
        <taxon>Eukaryota</taxon>
        <taxon>Sar</taxon>
        <taxon>Stramenopiles</taxon>
        <taxon>Ochrophyta</taxon>
        <taxon>Pinguiophyceae</taxon>
        <taxon>Pinguiochrysidales</taxon>
        <taxon>Pinguiochrysidaceae</taxon>
        <taxon>Pinguiococcus</taxon>
    </lineage>
</organism>
<evidence type="ECO:0000256" key="2">
    <source>
        <dbReference type="ARBA" id="ARBA00009454"/>
    </source>
</evidence>
<accession>A0A7R9UFC1</accession>
<evidence type="ECO:0000256" key="8">
    <source>
        <dbReference type="ARBA" id="ARBA00023242"/>
    </source>
</evidence>
<keyword evidence="5" id="KW-0653">Protein transport</keyword>
<keyword evidence="4 9" id="KW-0509">mRNA transport</keyword>
<dbReference type="GO" id="GO:0044613">
    <property type="term" value="C:nuclear pore central transport channel"/>
    <property type="evidence" value="ECO:0007669"/>
    <property type="project" value="TreeGrafter"/>
</dbReference>
<dbReference type="PANTHER" id="PTHR21527">
    <property type="entry name" value="NUCLEOPORIN NUP35"/>
    <property type="match status" value="1"/>
</dbReference>
<dbReference type="GO" id="GO:0005543">
    <property type="term" value="F:phospholipid binding"/>
    <property type="evidence" value="ECO:0007669"/>
    <property type="project" value="TreeGrafter"/>
</dbReference>
<dbReference type="GO" id="GO:0017056">
    <property type="term" value="F:structural constituent of nuclear pore"/>
    <property type="evidence" value="ECO:0007669"/>
    <property type="project" value="TreeGrafter"/>
</dbReference>
<gene>
    <name evidence="12" type="ORF">PPYR1160_LOCUS14140</name>
</gene>
<dbReference type="GO" id="GO:0006999">
    <property type="term" value="P:nuclear pore organization"/>
    <property type="evidence" value="ECO:0007669"/>
    <property type="project" value="TreeGrafter"/>
</dbReference>
<dbReference type="AlphaFoldDB" id="A0A7R9UFC1"/>
<dbReference type="InterPro" id="IPR012677">
    <property type="entry name" value="Nucleotide-bd_a/b_plait_sf"/>
</dbReference>
<evidence type="ECO:0000256" key="9">
    <source>
        <dbReference type="PROSITE-ProRule" id="PRU00804"/>
    </source>
</evidence>
<dbReference type="Pfam" id="PF05172">
    <property type="entry name" value="RRM_Nup35"/>
    <property type="match status" value="1"/>
</dbReference>
<feature type="region of interest" description="Disordered" evidence="10">
    <location>
        <begin position="1"/>
        <end position="43"/>
    </location>
</feature>
<dbReference type="GO" id="GO:0006607">
    <property type="term" value="P:NLS-bearing protein import into nucleus"/>
    <property type="evidence" value="ECO:0007669"/>
    <property type="project" value="TreeGrafter"/>
</dbReference>
<evidence type="ECO:0000313" key="12">
    <source>
        <dbReference type="EMBL" id="CAD8264637.1"/>
    </source>
</evidence>
<dbReference type="FunFam" id="3.30.70.330:FF:000095">
    <property type="entry name" value="Putative Nucleoporin NUP53"/>
    <property type="match status" value="1"/>
</dbReference>
<dbReference type="PROSITE" id="PS51472">
    <property type="entry name" value="RRM_NUP35"/>
    <property type="match status" value="1"/>
</dbReference>
<feature type="domain" description="RRM Nup35-type" evidence="11">
    <location>
        <begin position="181"/>
        <end position="260"/>
    </location>
</feature>
<proteinExistence type="inferred from homology"/>
<evidence type="ECO:0000256" key="1">
    <source>
        <dbReference type="ARBA" id="ARBA00004567"/>
    </source>
</evidence>
<dbReference type="EMBL" id="HBEA01018601">
    <property type="protein sequence ID" value="CAD8264637.1"/>
    <property type="molecule type" value="Transcribed_RNA"/>
</dbReference>
<protein>
    <recommendedName>
        <fullName evidence="11">RRM Nup35-type domain-containing protein</fullName>
    </recommendedName>
</protein>
<evidence type="ECO:0000256" key="7">
    <source>
        <dbReference type="ARBA" id="ARBA00023132"/>
    </source>
</evidence>
<evidence type="ECO:0000259" key="11">
    <source>
        <dbReference type="PROSITE" id="PS51472"/>
    </source>
</evidence>
<reference evidence="12" key="1">
    <citation type="submission" date="2021-01" db="EMBL/GenBank/DDBJ databases">
        <authorList>
            <person name="Corre E."/>
            <person name="Pelletier E."/>
            <person name="Niang G."/>
            <person name="Scheremetjew M."/>
            <person name="Finn R."/>
            <person name="Kale V."/>
            <person name="Holt S."/>
            <person name="Cochrane G."/>
            <person name="Meng A."/>
            <person name="Brown T."/>
            <person name="Cohen L."/>
        </authorList>
    </citation>
    <scope>NUCLEOTIDE SEQUENCE</scope>
    <source>
        <strain evidence="12">CCMP2078</strain>
    </source>
</reference>
<evidence type="ECO:0000256" key="10">
    <source>
        <dbReference type="SAM" id="MobiDB-lite"/>
    </source>
</evidence>
<evidence type="ECO:0000256" key="5">
    <source>
        <dbReference type="ARBA" id="ARBA00022927"/>
    </source>
</evidence>
<feature type="compositionally biased region" description="Polar residues" evidence="10">
    <location>
        <begin position="22"/>
        <end position="43"/>
    </location>
</feature>
<sequence>MDGFDFSERQQTPHRQSVLFASPSSQTSMRAAGTWGSNSQTIGSGIRSQGSALKNLDALMSGAHPVNTSNSALSPPFTGERMTGLRNRRTGALLDTQGPPAFALSPPMTGATGPQPATERNPDTSVMSFEDDMPPAASLLSVGDMTSPYLQASRMGTPANAPKTHDAGGRTPLALPMPSDIRWQDWVVVFGFQPEQSTSVLRYFQRFGDIVEHHRGKGNWLFIRYRSRMQAQKAVAQNGATLDPTLMVAVAALSPSRAAELGFDLDENGTARVEAKGPPEFSRGGSVVFSPHGNVQAKLKAAQEWGALTSSRRRYDALGADGDEDIMQPAVKKRNVCQRIMALLFNW</sequence>
<evidence type="ECO:0000256" key="3">
    <source>
        <dbReference type="ARBA" id="ARBA00022448"/>
    </source>
</evidence>
<evidence type="ECO:0000256" key="6">
    <source>
        <dbReference type="ARBA" id="ARBA00023010"/>
    </source>
</evidence>
<dbReference type="InterPro" id="IPR035979">
    <property type="entry name" value="RBD_domain_sf"/>
</dbReference>
<dbReference type="PANTHER" id="PTHR21527:SF6">
    <property type="entry name" value="NUCLEOPORIN NUP35"/>
    <property type="match status" value="1"/>
</dbReference>
<comment type="similarity">
    <text evidence="2">Belongs to the Nup35 family.</text>
</comment>
<dbReference type="SUPFAM" id="SSF54928">
    <property type="entry name" value="RNA-binding domain, RBD"/>
    <property type="match status" value="1"/>
</dbReference>
<name>A0A7R9UFC1_9STRA</name>
<dbReference type="CDD" id="cd12441">
    <property type="entry name" value="RRM_Nup53_like"/>
    <property type="match status" value="1"/>
</dbReference>
<dbReference type="InterPro" id="IPR007846">
    <property type="entry name" value="RRM_NUP35_dom"/>
</dbReference>
<dbReference type="Gene3D" id="3.30.70.330">
    <property type="match status" value="1"/>
</dbReference>
<keyword evidence="6" id="KW-0811">Translocation</keyword>
<dbReference type="GO" id="GO:0044615">
    <property type="term" value="C:nuclear pore nuclear basket"/>
    <property type="evidence" value="ECO:0007669"/>
    <property type="project" value="TreeGrafter"/>
</dbReference>
<evidence type="ECO:0000256" key="4">
    <source>
        <dbReference type="ARBA" id="ARBA00022816"/>
    </source>
</evidence>
<keyword evidence="3 9" id="KW-0813">Transport</keyword>